<reference evidence="2" key="1">
    <citation type="submission" date="2022-10" db="EMBL/GenBank/DDBJ databases">
        <authorList>
            <person name="Chen Y."/>
            <person name="Dougan E. K."/>
            <person name="Chan C."/>
            <person name="Rhodes N."/>
            <person name="Thang M."/>
        </authorList>
    </citation>
    <scope>NUCLEOTIDE SEQUENCE</scope>
</reference>
<accession>A0A9P1FMW4</accession>
<proteinExistence type="predicted"/>
<evidence type="ECO:0000313" key="2">
    <source>
        <dbReference type="EMBL" id="CAI3983194.1"/>
    </source>
</evidence>
<evidence type="ECO:0000256" key="1">
    <source>
        <dbReference type="SAM" id="SignalP"/>
    </source>
</evidence>
<dbReference type="AlphaFoldDB" id="A0A9P1FMW4"/>
<comment type="caution">
    <text evidence="2">The sequence shown here is derived from an EMBL/GenBank/DDBJ whole genome shotgun (WGS) entry which is preliminary data.</text>
</comment>
<dbReference type="EMBL" id="CAMXCT030000779">
    <property type="protein sequence ID" value="CAL4770506.1"/>
    <property type="molecule type" value="Genomic_DNA"/>
</dbReference>
<evidence type="ECO:0000313" key="3">
    <source>
        <dbReference type="EMBL" id="CAL4770506.1"/>
    </source>
</evidence>
<sequence>MAWKHLILLGVLVEAELKTSKLKALDQILVKQDALDADKVNGQLTQVADECGFCSPSPDASLQDLKKIDATKAPELCKQANLSMDPFKRAKLAMCACGAPMRQHGCCNVPLHRQHQVPRSFFVPSLVFVSPPGPPDAVPSNASIVVDESSGASASMEERPSHEDNFGLLGHALESMEQSLLFGYLEWQSALQTIIQELRKGYDTYLPADAANYDDWNELFQDVERLVEALPFLKVIQPSQLYAQLAMVDWQEAFHNAKVKTHRHRELHLVGRFCCRSPAVVAPSLALPPLLVCGFKKELCPYGRGWKVLLAGSDMATCLSFELMLVPVHILAWKMGCQEVL</sequence>
<protein>
    <submittedName>
        <fullName evidence="2">Uncharacterized protein</fullName>
    </submittedName>
</protein>
<dbReference type="OrthoDB" id="2433298at2759"/>
<feature type="chain" id="PRO_5043272036" evidence="1">
    <location>
        <begin position="16"/>
        <end position="341"/>
    </location>
</feature>
<evidence type="ECO:0000313" key="4">
    <source>
        <dbReference type="Proteomes" id="UP001152797"/>
    </source>
</evidence>
<feature type="signal peptide" evidence="1">
    <location>
        <begin position="1"/>
        <end position="15"/>
    </location>
</feature>
<dbReference type="EMBL" id="CAMXCT020000779">
    <property type="protein sequence ID" value="CAL1136569.1"/>
    <property type="molecule type" value="Genomic_DNA"/>
</dbReference>
<keyword evidence="1" id="KW-0732">Signal</keyword>
<dbReference type="Proteomes" id="UP001152797">
    <property type="component" value="Unassembled WGS sequence"/>
</dbReference>
<gene>
    <name evidence="2" type="ORF">C1SCF055_LOCUS10823</name>
</gene>
<reference evidence="3 4" key="2">
    <citation type="submission" date="2024-05" db="EMBL/GenBank/DDBJ databases">
        <authorList>
            <person name="Chen Y."/>
            <person name="Shah S."/>
            <person name="Dougan E. K."/>
            <person name="Thang M."/>
            <person name="Chan C."/>
        </authorList>
    </citation>
    <scope>NUCLEOTIDE SEQUENCE [LARGE SCALE GENOMIC DNA]</scope>
</reference>
<name>A0A9P1FMW4_9DINO</name>
<keyword evidence="4" id="KW-1185">Reference proteome</keyword>
<dbReference type="EMBL" id="CAMXCT010000779">
    <property type="protein sequence ID" value="CAI3983194.1"/>
    <property type="molecule type" value="Genomic_DNA"/>
</dbReference>
<organism evidence="2">
    <name type="scientific">Cladocopium goreaui</name>
    <dbReference type="NCBI Taxonomy" id="2562237"/>
    <lineage>
        <taxon>Eukaryota</taxon>
        <taxon>Sar</taxon>
        <taxon>Alveolata</taxon>
        <taxon>Dinophyceae</taxon>
        <taxon>Suessiales</taxon>
        <taxon>Symbiodiniaceae</taxon>
        <taxon>Cladocopium</taxon>
    </lineage>
</organism>